<dbReference type="InterPro" id="IPR013106">
    <property type="entry name" value="Ig_V-set"/>
</dbReference>
<accession>A0A8T2LHY9</accession>
<feature type="transmembrane region" description="Helical" evidence="2">
    <location>
        <begin position="171"/>
        <end position="193"/>
    </location>
</feature>
<name>A0A8T2LHY9_ASTMX</name>
<dbReference type="InterPro" id="IPR007110">
    <property type="entry name" value="Ig-like_dom"/>
</dbReference>
<feature type="domain" description="Ig-like" evidence="3">
    <location>
        <begin position="62"/>
        <end position="129"/>
    </location>
</feature>
<evidence type="ECO:0000313" key="4">
    <source>
        <dbReference type="EMBL" id="KAG9271698.1"/>
    </source>
</evidence>
<dbReference type="Gene3D" id="2.60.40.10">
    <property type="entry name" value="Immunoglobulins"/>
    <property type="match status" value="1"/>
</dbReference>
<dbReference type="InterPro" id="IPR036179">
    <property type="entry name" value="Ig-like_dom_sf"/>
</dbReference>
<sequence length="226" mass="25531">MCHQMSEHEQNSKMKICELTIIILILLLPIKGATVTPISVLLGKPFVFHLPNVPDRFKINFIEWKQANKLLATIEPNKEPELFAIQTRIKFMNNGSMFIKDFQREDAGNYTCKIISQNGETETHVVCLTPYSENEEQSENRNQISENCTSAPSENATSAPSVPHSNDILKIVIPVSAATSGLILLVVVITIIFKCRKKCRNSDDAIYNNVDYIKNQNAKKPKKQKK</sequence>
<reference evidence="4 5" key="1">
    <citation type="submission" date="2021-07" db="EMBL/GenBank/DDBJ databases">
        <authorList>
            <person name="Imarazene B."/>
            <person name="Zahm M."/>
            <person name="Klopp C."/>
            <person name="Cabau C."/>
            <person name="Beille S."/>
            <person name="Jouanno E."/>
            <person name="Castinel A."/>
            <person name="Lluch J."/>
            <person name="Gil L."/>
            <person name="Kuchtly C."/>
            <person name="Lopez Roques C."/>
            <person name="Donnadieu C."/>
            <person name="Parrinello H."/>
            <person name="Journot L."/>
            <person name="Du K."/>
            <person name="Schartl M."/>
            <person name="Retaux S."/>
            <person name="Guiguen Y."/>
        </authorList>
    </citation>
    <scope>NUCLEOTIDE SEQUENCE [LARGE SCALE GENOMIC DNA]</scope>
    <source>
        <strain evidence="4">Pach_M1</strain>
        <tissue evidence="4">Testis</tissue>
    </source>
</reference>
<dbReference type="Proteomes" id="UP000752171">
    <property type="component" value="Unassembled WGS sequence"/>
</dbReference>
<dbReference type="SUPFAM" id="SSF48726">
    <property type="entry name" value="Immunoglobulin"/>
    <property type="match status" value="1"/>
</dbReference>
<feature type="region of interest" description="Disordered" evidence="1">
    <location>
        <begin position="132"/>
        <end position="162"/>
    </location>
</feature>
<dbReference type="Pfam" id="PF07686">
    <property type="entry name" value="V-set"/>
    <property type="match status" value="1"/>
</dbReference>
<feature type="transmembrane region" description="Helical" evidence="2">
    <location>
        <begin position="21"/>
        <end position="42"/>
    </location>
</feature>
<dbReference type="EMBL" id="JAICCE010000011">
    <property type="protein sequence ID" value="KAG9271698.1"/>
    <property type="molecule type" value="Genomic_DNA"/>
</dbReference>
<feature type="compositionally biased region" description="Polar residues" evidence="1">
    <location>
        <begin position="148"/>
        <end position="162"/>
    </location>
</feature>
<gene>
    <name evidence="4" type="ORF">AMEX_G14652</name>
</gene>
<comment type="caution">
    <text evidence="4">The sequence shown here is derived from an EMBL/GenBank/DDBJ whole genome shotgun (WGS) entry which is preliminary data.</text>
</comment>
<evidence type="ECO:0000256" key="2">
    <source>
        <dbReference type="SAM" id="Phobius"/>
    </source>
</evidence>
<evidence type="ECO:0000256" key="1">
    <source>
        <dbReference type="SAM" id="MobiDB-lite"/>
    </source>
</evidence>
<organism evidence="4 5">
    <name type="scientific">Astyanax mexicanus</name>
    <name type="common">Blind cave fish</name>
    <name type="synonym">Astyanax fasciatus mexicanus</name>
    <dbReference type="NCBI Taxonomy" id="7994"/>
    <lineage>
        <taxon>Eukaryota</taxon>
        <taxon>Metazoa</taxon>
        <taxon>Chordata</taxon>
        <taxon>Craniata</taxon>
        <taxon>Vertebrata</taxon>
        <taxon>Euteleostomi</taxon>
        <taxon>Actinopterygii</taxon>
        <taxon>Neopterygii</taxon>
        <taxon>Teleostei</taxon>
        <taxon>Ostariophysi</taxon>
        <taxon>Characiformes</taxon>
        <taxon>Characoidei</taxon>
        <taxon>Acestrorhamphidae</taxon>
        <taxon>Acestrorhamphinae</taxon>
        <taxon>Astyanax</taxon>
    </lineage>
</organism>
<evidence type="ECO:0000259" key="3">
    <source>
        <dbReference type="PROSITE" id="PS50835"/>
    </source>
</evidence>
<keyword evidence="2" id="KW-0472">Membrane</keyword>
<dbReference type="InterPro" id="IPR013783">
    <property type="entry name" value="Ig-like_fold"/>
</dbReference>
<keyword evidence="2" id="KW-1133">Transmembrane helix</keyword>
<dbReference type="PROSITE" id="PS50835">
    <property type="entry name" value="IG_LIKE"/>
    <property type="match status" value="1"/>
</dbReference>
<proteinExistence type="predicted"/>
<protein>
    <recommendedName>
        <fullName evidence="3">Ig-like domain-containing protein</fullName>
    </recommendedName>
</protein>
<dbReference type="AlphaFoldDB" id="A0A8T2LHY9"/>
<evidence type="ECO:0000313" key="5">
    <source>
        <dbReference type="Proteomes" id="UP000752171"/>
    </source>
</evidence>
<keyword evidence="2" id="KW-0812">Transmembrane</keyword>